<organism evidence="2 3">
    <name type="scientific">Chitinivorax tropicus</name>
    <dbReference type="NCBI Taxonomy" id="714531"/>
    <lineage>
        <taxon>Bacteria</taxon>
        <taxon>Pseudomonadati</taxon>
        <taxon>Pseudomonadota</taxon>
        <taxon>Betaproteobacteria</taxon>
        <taxon>Chitinivorax</taxon>
    </lineage>
</organism>
<comment type="caution">
    <text evidence="2">The sequence shown here is derived from an EMBL/GenBank/DDBJ whole genome shotgun (WGS) entry which is preliminary data.</text>
</comment>
<dbReference type="AlphaFoldDB" id="A0A840MPB0"/>
<gene>
    <name evidence="2" type="ORF">HNQ59_001873</name>
</gene>
<protein>
    <submittedName>
        <fullName evidence="2">Phytanoyl-CoA hydroxylase</fullName>
        <ecNumber evidence="2">1.14.11.18</ecNumber>
    </submittedName>
</protein>
<dbReference type="GO" id="GO:0048244">
    <property type="term" value="F:phytanoyl-CoA dioxygenase activity"/>
    <property type="evidence" value="ECO:0007669"/>
    <property type="project" value="UniProtKB-EC"/>
</dbReference>
<dbReference type="SUPFAM" id="SSF51197">
    <property type="entry name" value="Clavaminate synthase-like"/>
    <property type="match status" value="1"/>
</dbReference>
<dbReference type="RefSeq" id="WP_184038095.1">
    <property type="nucleotide sequence ID" value="NZ_JACHHY010000010.1"/>
</dbReference>
<sequence length="252" mass="28520">MLTTQQLSEFTTQGYLVLNAAASPAICQAMVELAKSELAQEVMPIEFEAETHYPGAPASLDVEGGRTARRLLQAYQRHHLFAEWAIGEVVAEPIRQLLGTDALLVQAHHNCMMTKQPRFSSETGWHRDIRYWHYPRPELISAWLALGDEREQNGCLLVMPGSHQLQLATDQLDERLFLRIDHPASDRLLKTVVPVELKRGDLLLFHSNLFHAAGRNQTQQVKYSLVFTYRAASNPPLPDTRSSRLMDIALSR</sequence>
<dbReference type="Gene3D" id="2.60.120.620">
    <property type="entry name" value="q2cbj1_9rhob like domain"/>
    <property type="match status" value="1"/>
</dbReference>
<dbReference type="EC" id="1.14.11.18" evidence="2"/>
<dbReference type="GO" id="GO:0005506">
    <property type="term" value="F:iron ion binding"/>
    <property type="evidence" value="ECO:0007669"/>
    <property type="project" value="UniProtKB-ARBA"/>
</dbReference>
<accession>A0A840MPB0</accession>
<name>A0A840MPB0_9PROT</name>
<dbReference type="PANTHER" id="PTHR20883">
    <property type="entry name" value="PHYTANOYL-COA DIOXYGENASE DOMAIN CONTAINING 1"/>
    <property type="match status" value="1"/>
</dbReference>
<keyword evidence="3" id="KW-1185">Reference proteome</keyword>
<evidence type="ECO:0000256" key="1">
    <source>
        <dbReference type="ARBA" id="ARBA00001954"/>
    </source>
</evidence>
<evidence type="ECO:0000313" key="2">
    <source>
        <dbReference type="EMBL" id="MBB5018582.1"/>
    </source>
</evidence>
<dbReference type="Pfam" id="PF05721">
    <property type="entry name" value="PhyH"/>
    <property type="match status" value="1"/>
</dbReference>
<dbReference type="Proteomes" id="UP000575898">
    <property type="component" value="Unassembled WGS sequence"/>
</dbReference>
<dbReference type="PANTHER" id="PTHR20883:SF48">
    <property type="entry name" value="ECTOINE DIOXYGENASE"/>
    <property type="match status" value="1"/>
</dbReference>
<reference evidence="2 3" key="1">
    <citation type="submission" date="2020-08" db="EMBL/GenBank/DDBJ databases">
        <title>Genomic Encyclopedia of Type Strains, Phase IV (KMG-IV): sequencing the most valuable type-strain genomes for metagenomic binning, comparative biology and taxonomic classification.</title>
        <authorList>
            <person name="Goeker M."/>
        </authorList>
    </citation>
    <scope>NUCLEOTIDE SEQUENCE [LARGE SCALE GENOMIC DNA]</scope>
    <source>
        <strain evidence="2 3">DSM 27165</strain>
    </source>
</reference>
<comment type="cofactor">
    <cofactor evidence="1">
        <name>Fe(2+)</name>
        <dbReference type="ChEBI" id="CHEBI:29033"/>
    </cofactor>
</comment>
<proteinExistence type="predicted"/>
<keyword evidence="2" id="KW-0560">Oxidoreductase</keyword>
<dbReference type="EMBL" id="JACHHY010000010">
    <property type="protein sequence ID" value="MBB5018582.1"/>
    <property type="molecule type" value="Genomic_DNA"/>
</dbReference>
<dbReference type="InterPro" id="IPR008775">
    <property type="entry name" value="Phytyl_CoA_dOase-like"/>
</dbReference>
<evidence type="ECO:0000313" key="3">
    <source>
        <dbReference type="Proteomes" id="UP000575898"/>
    </source>
</evidence>